<keyword evidence="1" id="KW-0812">Transmembrane</keyword>
<name>A0A3N4L3H1_9PEZI</name>
<proteinExistence type="predicted"/>
<dbReference type="AlphaFoldDB" id="A0A3N4L3H1"/>
<organism evidence="2 3">
    <name type="scientific">Morchella conica CCBAS932</name>
    <dbReference type="NCBI Taxonomy" id="1392247"/>
    <lineage>
        <taxon>Eukaryota</taxon>
        <taxon>Fungi</taxon>
        <taxon>Dikarya</taxon>
        <taxon>Ascomycota</taxon>
        <taxon>Pezizomycotina</taxon>
        <taxon>Pezizomycetes</taxon>
        <taxon>Pezizales</taxon>
        <taxon>Morchellaceae</taxon>
        <taxon>Morchella</taxon>
    </lineage>
</organism>
<gene>
    <name evidence="2" type="ORF">P167DRAFT_569826</name>
</gene>
<keyword evidence="1" id="KW-1133">Transmembrane helix</keyword>
<keyword evidence="3" id="KW-1185">Reference proteome</keyword>
<feature type="transmembrane region" description="Helical" evidence="1">
    <location>
        <begin position="15"/>
        <end position="34"/>
    </location>
</feature>
<evidence type="ECO:0000313" key="3">
    <source>
        <dbReference type="Proteomes" id="UP000277580"/>
    </source>
</evidence>
<reference evidence="2 3" key="1">
    <citation type="journal article" date="2018" name="Nat. Ecol. Evol.">
        <title>Pezizomycetes genomes reveal the molecular basis of ectomycorrhizal truffle lifestyle.</title>
        <authorList>
            <person name="Murat C."/>
            <person name="Payen T."/>
            <person name="Noel B."/>
            <person name="Kuo A."/>
            <person name="Morin E."/>
            <person name="Chen J."/>
            <person name="Kohler A."/>
            <person name="Krizsan K."/>
            <person name="Balestrini R."/>
            <person name="Da Silva C."/>
            <person name="Montanini B."/>
            <person name="Hainaut M."/>
            <person name="Levati E."/>
            <person name="Barry K.W."/>
            <person name="Belfiori B."/>
            <person name="Cichocki N."/>
            <person name="Clum A."/>
            <person name="Dockter R.B."/>
            <person name="Fauchery L."/>
            <person name="Guy J."/>
            <person name="Iotti M."/>
            <person name="Le Tacon F."/>
            <person name="Lindquist E.A."/>
            <person name="Lipzen A."/>
            <person name="Malagnac F."/>
            <person name="Mello A."/>
            <person name="Molinier V."/>
            <person name="Miyauchi S."/>
            <person name="Poulain J."/>
            <person name="Riccioni C."/>
            <person name="Rubini A."/>
            <person name="Sitrit Y."/>
            <person name="Splivallo R."/>
            <person name="Traeger S."/>
            <person name="Wang M."/>
            <person name="Zifcakova L."/>
            <person name="Wipf D."/>
            <person name="Zambonelli A."/>
            <person name="Paolocci F."/>
            <person name="Nowrousian M."/>
            <person name="Ottonello S."/>
            <person name="Baldrian P."/>
            <person name="Spatafora J.W."/>
            <person name="Henrissat B."/>
            <person name="Nagy L.G."/>
            <person name="Aury J.M."/>
            <person name="Wincker P."/>
            <person name="Grigoriev I.V."/>
            <person name="Bonfante P."/>
            <person name="Martin F.M."/>
        </authorList>
    </citation>
    <scope>NUCLEOTIDE SEQUENCE [LARGE SCALE GENOMIC DNA]</scope>
    <source>
        <strain evidence="2 3">CCBAS932</strain>
    </source>
</reference>
<evidence type="ECO:0000256" key="1">
    <source>
        <dbReference type="SAM" id="Phobius"/>
    </source>
</evidence>
<accession>A0A3N4L3H1</accession>
<protein>
    <submittedName>
        <fullName evidence="2">Uncharacterized protein</fullName>
    </submittedName>
</protein>
<dbReference type="Proteomes" id="UP000277580">
    <property type="component" value="Unassembled WGS sequence"/>
</dbReference>
<sequence length="64" mass="7083">MGEIKGTIGTMKRQLGVLLAIGLVAAARYFFTFLRSISIDQRTSPPSKTEMQASVQEIRNILEV</sequence>
<dbReference type="InParanoid" id="A0A3N4L3H1"/>
<evidence type="ECO:0000313" key="2">
    <source>
        <dbReference type="EMBL" id="RPB17363.1"/>
    </source>
</evidence>
<dbReference type="EMBL" id="ML119106">
    <property type="protein sequence ID" value="RPB17363.1"/>
    <property type="molecule type" value="Genomic_DNA"/>
</dbReference>
<keyword evidence="1" id="KW-0472">Membrane</keyword>